<dbReference type="RefSeq" id="WP_162667203.1">
    <property type="nucleotide sequence ID" value="NZ_LR593886.1"/>
</dbReference>
<feature type="compositionally biased region" description="Gly residues" evidence="1">
    <location>
        <begin position="495"/>
        <end position="505"/>
    </location>
</feature>
<keyword evidence="2" id="KW-1133">Transmembrane helix</keyword>
<dbReference type="EMBL" id="LR593886">
    <property type="protein sequence ID" value="VTR92314.1"/>
    <property type="molecule type" value="Genomic_DNA"/>
</dbReference>
<feature type="region of interest" description="Disordered" evidence="1">
    <location>
        <begin position="477"/>
        <end position="505"/>
    </location>
</feature>
<feature type="transmembrane region" description="Helical" evidence="2">
    <location>
        <begin position="59"/>
        <end position="77"/>
    </location>
</feature>
<gene>
    <name evidence="3" type="ORF">SOIL9_54000</name>
</gene>
<protein>
    <submittedName>
        <fullName evidence="3">Uncharacterized protein</fullName>
    </submittedName>
</protein>
<proteinExistence type="predicted"/>
<feature type="transmembrane region" description="Helical" evidence="2">
    <location>
        <begin position="92"/>
        <end position="111"/>
    </location>
</feature>
<accession>A0A6P2CX61</accession>
<dbReference type="AlphaFoldDB" id="A0A6P2CX61"/>
<evidence type="ECO:0000313" key="4">
    <source>
        <dbReference type="Proteomes" id="UP000464178"/>
    </source>
</evidence>
<evidence type="ECO:0000256" key="1">
    <source>
        <dbReference type="SAM" id="MobiDB-lite"/>
    </source>
</evidence>
<organism evidence="3 4">
    <name type="scientific">Gemmata massiliana</name>
    <dbReference type="NCBI Taxonomy" id="1210884"/>
    <lineage>
        <taxon>Bacteria</taxon>
        <taxon>Pseudomonadati</taxon>
        <taxon>Planctomycetota</taxon>
        <taxon>Planctomycetia</taxon>
        <taxon>Gemmatales</taxon>
        <taxon>Gemmataceae</taxon>
        <taxon>Gemmata</taxon>
    </lineage>
</organism>
<sequence>MAEPTQSPTLPSTADATPYVPISWTAVAAAVAAWKFAIALLLLGIFAFISKKPLLMQELLILPVIAVVLSFAARRIIRNSEGTRTGEGLANAAWWASLVLGLGYVAYLFAIDYSVRRDAANEVERWVGQVRDDKVVGAFYTTLPPGQRQGVSRNDTSLIEMRFRDELLMFRNSDLMRLALRNKGEGEFKYDSVGVADWSYKPGAIDCAFSGTVTCPEGKFPLMVQLKGIEGVTASEGGGGGRQWMVVRPQGGGFIQQDKVERTGYGWLLVLLEINGGSFGKGFIEYVNSGPFTQPFAYQGFVVEGGVPAEAVGASRNGTAVLASFVPLGVAAAGQGGCTRHMADHVFKLPGGGEPSSGQKEKFLASWNAQGVFEAGRRLKDAGGGVPDKDVILKVGDTAVEVYLPIEIPIQNTTGRAETARGKVVVACKDPALLAELKARKASAAGEKPTSNPPQELAQWVNIPWRVVRIESDLNPVSMHQASPGGPGGGPPPGMGGGGAGMHGG</sequence>
<keyword evidence="2" id="KW-0472">Membrane</keyword>
<keyword evidence="2" id="KW-0812">Transmembrane</keyword>
<evidence type="ECO:0000256" key="2">
    <source>
        <dbReference type="SAM" id="Phobius"/>
    </source>
</evidence>
<name>A0A6P2CX61_9BACT</name>
<keyword evidence="4" id="KW-1185">Reference proteome</keyword>
<evidence type="ECO:0000313" key="3">
    <source>
        <dbReference type="EMBL" id="VTR92314.1"/>
    </source>
</evidence>
<reference evidence="3 4" key="1">
    <citation type="submission" date="2019-05" db="EMBL/GenBank/DDBJ databases">
        <authorList>
            <consortium name="Science for Life Laboratories"/>
        </authorList>
    </citation>
    <scope>NUCLEOTIDE SEQUENCE [LARGE SCALE GENOMIC DNA]</scope>
    <source>
        <strain evidence="3">Soil9</strain>
    </source>
</reference>
<dbReference type="KEGG" id="gms:SOIL9_54000"/>
<feature type="transmembrane region" description="Helical" evidence="2">
    <location>
        <begin position="22"/>
        <end position="47"/>
    </location>
</feature>
<dbReference type="Proteomes" id="UP000464178">
    <property type="component" value="Chromosome"/>
</dbReference>